<protein>
    <submittedName>
        <fullName evidence="4">Porin family protein</fullName>
    </submittedName>
</protein>
<dbReference type="Pfam" id="PF13505">
    <property type="entry name" value="OMP_b-brl"/>
    <property type="match status" value="1"/>
</dbReference>
<evidence type="ECO:0000256" key="1">
    <source>
        <dbReference type="ARBA" id="ARBA00022729"/>
    </source>
</evidence>
<name>A0ABT0N8K2_9GAMM</name>
<feature type="domain" description="Outer membrane protein beta-barrel" evidence="3">
    <location>
        <begin position="9"/>
        <end position="138"/>
    </location>
</feature>
<evidence type="ECO:0000313" key="5">
    <source>
        <dbReference type="Proteomes" id="UP001202831"/>
    </source>
</evidence>
<dbReference type="InterPro" id="IPR027385">
    <property type="entry name" value="Beta-barrel_OMP"/>
</dbReference>
<organism evidence="4 5">
    <name type="scientific">Shewanella corallii</name>
    <dbReference type="NCBI Taxonomy" id="560080"/>
    <lineage>
        <taxon>Bacteria</taxon>
        <taxon>Pseudomonadati</taxon>
        <taxon>Pseudomonadota</taxon>
        <taxon>Gammaproteobacteria</taxon>
        <taxon>Alteromonadales</taxon>
        <taxon>Shewanellaceae</taxon>
        <taxon>Shewanella</taxon>
    </lineage>
</organism>
<sequence length="202" mass="22961">MTKTLTLIVFLLGTLLCSQVKAGSIDFYNYYIGLQLQGISLDEQSDQGLDDSAWTAGVFYKARLKDYFQFAVGVDYFYTEDKAPFEQEVNDKLSDETRSVSSDVTGLSWYLEAGVQYKFPPEDRWTLGLLAGYRYSNISRGILACSGCEDQELPDFKNAAYLKPFVEYQWTKSVITQLFFTQYVSGDQFENGLGLQITVWAM</sequence>
<dbReference type="Proteomes" id="UP001202831">
    <property type="component" value="Unassembled WGS sequence"/>
</dbReference>
<comment type="caution">
    <text evidence="4">The sequence shown here is derived from an EMBL/GenBank/DDBJ whole genome shotgun (WGS) entry which is preliminary data.</text>
</comment>
<dbReference type="SUPFAM" id="SSF56925">
    <property type="entry name" value="OMPA-like"/>
    <property type="match status" value="1"/>
</dbReference>
<gene>
    <name evidence="4" type="ORF">L2725_11885</name>
</gene>
<reference evidence="4 5" key="1">
    <citation type="submission" date="2022-01" db="EMBL/GenBank/DDBJ databases">
        <title>Whole genome-based taxonomy of the Shewanellaceae.</title>
        <authorList>
            <person name="Martin-Rodriguez A.J."/>
        </authorList>
    </citation>
    <scope>NUCLEOTIDE SEQUENCE [LARGE SCALE GENOMIC DNA]</scope>
    <source>
        <strain evidence="4 5">DSM 21332</strain>
    </source>
</reference>
<dbReference type="RefSeq" id="WP_249249143.1">
    <property type="nucleotide sequence ID" value="NZ_JAKIKT010000004.1"/>
</dbReference>
<proteinExistence type="predicted"/>
<dbReference type="Gene3D" id="2.40.160.20">
    <property type="match status" value="1"/>
</dbReference>
<feature type="signal peptide" evidence="2">
    <location>
        <begin position="1"/>
        <end position="22"/>
    </location>
</feature>
<keyword evidence="5" id="KW-1185">Reference proteome</keyword>
<evidence type="ECO:0000256" key="2">
    <source>
        <dbReference type="SAM" id="SignalP"/>
    </source>
</evidence>
<evidence type="ECO:0000259" key="3">
    <source>
        <dbReference type="Pfam" id="PF13505"/>
    </source>
</evidence>
<evidence type="ECO:0000313" key="4">
    <source>
        <dbReference type="EMBL" id="MCL2914465.1"/>
    </source>
</evidence>
<dbReference type="InterPro" id="IPR011250">
    <property type="entry name" value="OMP/PagP_B-barrel"/>
</dbReference>
<feature type="chain" id="PRO_5046191209" evidence="2">
    <location>
        <begin position="23"/>
        <end position="202"/>
    </location>
</feature>
<dbReference type="EMBL" id="JAKIKT010000004">
    <property type="protein sequence ID" value="MCL2914465.1"/>
    <property type="molecule type" value="Genomic_DNA"/>
</dbReference>
<keyword evidence="1 2" id="KW-0732">Signal</keyword>
<accession>A0ABT0N8K2</accession>